<evidence type="ECO:0000313" key="2">
    <source>
        <dbReference type="Proteomes" id="UP000280346"/>
    </source>
</evidence>
<organism evidence="1 2">
    <name type="scientific">Azospirillum doebereinerae</name>
    <dbReference type="NCBI Taxonomy" id="92933"/>
    <lineage>
        <taxon>Bacteria</taxon>
        <taxon>Pseudomonadati</taxon>
        <taxon>Pseudomonadota</taxon>
        <taxon>Alphaproteobacteria</taxon>
        <taxon>Rhodospirillales</taxon>
        <taxon>Azospirillaceae</taxon>
        <taxon>Azospirillum</taxon>
    </lineage>
</organism>
<name>A0A433JBD7_9PROT</name>
<dbReference type="OrthoDB" id="6193218at2"/>
<dbReference type="RefSeq" id="WP_126996695.1">
    <property type="nucleotide sequence ID" value="NZ_JBNPXW010000004.1"/>
</dbReference>
<dbReference type="AlphaFoldDB" id="A0A433JBD7"/>
<proteinExistence type="predicted"/>
<sequence>MPTTNRDNARNAAERVALHCEATSYDAATAEPLRIVALRIRGNRVLAGGALDLCPGVDGTPAEIAERLRRFLGDRPLVGYIVEFSAALVERLIGAPLRNERVEVSSLYYARKVRTVSKSAIDLRLDSLIRDLDLPVRAEDAHGAALAVAMAWLRLTQDER</sequence>
<dbReference type="InterPro" id="IPR012337">
    <property type="entry name" value="RNaseH-like_sf"/>
</dbReference>
<dbReference type="EMBL" id="RZIJ01000005">
    <property type="protein sequence ID" value="RUQ73669.1"/>
    <property type="molecule type" value="Genomic_DNA"/>
</dbReference>
<reference evidence="1 2" key="1">
    <citation type="submission" date="2018-12" db="EMBL/GenBank/DDBJ databases">
        <authorList>
            <person name="Yang Y."/>
        </authorList>
    </citation>
    <scope>NUCLEOTIDE SEQUENCE [LARGE SCALE GENOMIC DNA]</scope>
    <source>
        <strain evidence="1 2">GSF71</strain>
    </source>
</reference>
<dbReference type="SUPFAM" id="SSF53098">
    <property type="entry name" value="Ribonuclease H-like"/>
    <property type="match status" value="1"/>
</dbReference>
<evidence type="ECO:0000313" key="1">
    <source>
        <dbReference type="EMBL" id="RUQ73669.1"/>
    </source>
</evidence>
<keyword evidence="2" id="KW-1185">Reference proteome</keyword>
<comment type="caution">
    <text evidence="1">The sequence shown here is derived from an EMBL/GenBank/DDBJ whole genome shotgun (WGS) entry which is preliminary data.</text>
</comment>
<dbReference type="Proteomes" id="UP000280346">
    <property type="component" value="Unassembled WGS sequence"/>
</dbReference>
<protein>
    <submittedName>
        <fullName evidence="1">DNA polymerase III</fullName>
    </submittedName>
</protein>
<gene>
    <name evidence="1" type="ORF">EJ913_08375</name>
</gene>
<accession>A0A433JBD7</accession>